<dbReference type="GO" id="GO:0020037">
    <property type="term" value="F:heme binding"/>
    <property type="evidence" value="ECO:0007669"/>
    <property type="project" value="InterPro"/>
</dbReference>
<feature type="transmembrane region" description="Helical" evidence="1">
    <location>
        <begin position="316"/>
        <end position="339"/>
    </location>
</feature>
<dbReference type="Pfam" id="PF00115">
    <property type="entry name" value="COX1"/>
    <property type="match status" value="1"/>
</dbReference>
<feature type="transmembrane region" description="Helical" evidence="1">
    <location>
        <begin position="7"/>
        <end position="26"/>
    </location>
</feature>
<keyword evidence="3" id="KW-0560">Oxidoreductase</keyword>
<dbReference type="GO" id="GO:0004129">
    <property type="term" value="F:cytochrome-c oxidase activity"/>
    <property type="evidence" value="ECO:0007669"/>
    <property type="project" value="InterPro"/>
</dbReference>
<dbReference type="EMBL" id="SJPY01000001">
    <property type="protein sequence ID" value="TWU45809.1"/>
    <property type="molecule type" value="Genomic_DNA"/>
</dbReference>
<feature type="transmembrane region" description="Helical" evidence="1">
    <location>
        <begin position="397"/>
        <end position="417"/>
    </location>
</feature>
<comment type="caution">
    <text evidence="3">The sequence shown here is derived from an EMBL/GenBank/DDBJ whole genome shotgun (WGS) entry which is preliminary data.</text>
</comment>
<evidence type="ECO:0000259" key="2">
    <source>
        <dbReference type="Pfam" id="PF22085"/>
    </source>
</evidence>
<feature type="transmembrane region" description="Helical" evidence="1">
    <location>
        <begin position="692"/>
        <end position="714"/>
    </location>
</feature>
<proteinExistence type="predicted"/>
<reference evidence="3 4" key="1">
    <citation type="submission" date="2019-02" db="EMBL/GenBank/DDBJ databases">
        <title>Deep-cultivation of Planctomycetes and their phenomic and genomic characterization uncovers novel biology.</title>
        <authorList>
            <person name="Wiegand S."/>
            <person name="Jogler M."/>
            <person name="Boedeker C."/>
            <person name="Pinto D."/>
            <person name="Vollmers J."/>
            <person name="Rivas-Marin E."/>
            <person name="Kohn T."/>
            <person name="Peeters S.H."/>
            <person name="Heuer A."/>
            <person name="Rast P."/>
            <person name="Oberbeckmann S."/>
            <person name="Bunk B."/>
            <person name="Jeske O."/>
            <person name="Meyerdierks A."/>
            <person name="Storesund J.E."/>
            <person name="Kallscheuer N."/>
            <person name="Luecker S."/>
            <person name="Lage O.M."/>
            <person name="Pohl T."/>
            <person name="Merkel B.J."/>
            <person name="Hornburger P."/>
            <person name="Mueller R.-W."/>
            <person name="Bruemmer F."/>
            <person name="Labrenz M."/>
            <person name="Spormann A.M."/>
            <person name="Op Den Camp H."/>
            <person name="Overmann J."/>
            <person name="Amann R."/>
            <person name="Jetten M.S.M."/>
            <person name="Mascher T."/>
            <person name="Medema M.H."/>
            <person name="Devos D.P."/>
            <person name="Kaster A.-K."/>
            <person name="Ovreas L."/>
            <person name="Rohde M."/>
            <person name="Galperin M.Y."/>
            <person name="Jogler C."/>
        </authorList>
    </citation>
    <scope>NUCLEOTIDE SEQUENCE [LARGE SCALE GENOMIC DNA]</scope>
    <source>
        <strain evidence="3 4">Q31b</strain>
    </source>
</reference>
<evidence type="ECO:0000256" key="1">
    <source>
        <dbReference type="SAM" id="Phobius"/>
    </source>
</evidence>
<dbReference type="GO" id="GO:0016020">
    <property type="term" value="C:membrane"/>
    <property type="evidence" value="ECO:0007669"/>
    <property type="project" value="InterPro"/>
</dbReference>
<name>A0A5C6EF16_9BACT</name>
<dbReference type="PANTHER" id="PTHR10422:SF38">
    <property type="entry name" value="CYTOCHROME B SUBUNIT OF NITRIC OXIDE REDUCTASE"/>
    <property type="match status" value="1"/>
</dbReference>
<dbReference type="PANTHER" id="PTHR10422">
    <property type="entry name" value="CYTOCHROME C OXIDASE SUBUNIT 1"/>
    <property type="match status" value="1"/>
</dbReference>
<dbReference type="RefSeq" id="WP_146598447.1">
    <property type="nucleotide sequence ID" value="NZ_SJPY01000001.1"/>
</dbReference>
<dbReference type="GO" id="GO:0016966">
    <property type="term" value="F:nitric oxide reductase activity"/>
    <property type="evidence" value="ECO:0007669"/>
    <property type="project" value="UniProtKB-EC"/>
</dbReference>
<feature type="transmembrane region" description="Helical" evidence="1">
    <location>
        <begin position="477"/>
        <end position="498"/>
    </location>
</feature>
<dbReference type="AlphaFoldDB" id="A0A5C6EF16"/>
<feature type="transmembrane region" description="Helical" evidence="1">
    <location>
        <begin position="618"/>
        <end position="641"/>
    </location>
</feature>
<evidence type="ECO:0000313" key="3">
    <source>
        <dbReference type="EMBL" id="TWU45809.1"/>
    </source>
</evidence>
<protein>
    <submittedName>
        <fullName evidence="3">Nitric oxide reductase subunit B</fullName>
        <ecNumber evidence="3">1.7.2.5</ecNumber>
    </submittedName>
</protein>
<feature type="transmembrane region" description="Helical" evidence="1">
    <location>
        <begin position="366"/>
        <end position="385"/>
    </location>
</feature>
<feature type="transmembrane region" description="Helical" evidence="1">
    <location>
        <begin position="577"/>
        <end position="598"/>
    </location>
</feature>
<dbReference type="Gene3D" id="1.20.210.10">
    <property type="entry name" value="Cytochrome c oxidase-like, subunit I domain"/>
    <property type="match status" value="1"/>
</dbReference>
<dbReference type="EC" id="1.7.2.5" evidence="3"/>
<keyword evidence="1" id="KW-0472">Membrane</keyword>
<sequence>MQYKKLWIGFWTVVVLSFIVLGYYGAELYRLAPPVPDEVVTTDGKVVWEGQQILDGQNVWQSIGGQQLGSIWGHGAYVAPDWSADWLHRECVWLLNAWSETEYSKPYSELDAAGKATLDDRLKREMRTNTYNVDSKQIVISPDRARAADAMSRYYAALFGDAEEFPEDVQFIADGGMTPSELRSAYAMPKNTIRDPERQELMNAFFFWTAWVCTTERPAEEGQVISGAVDKLAAEPSAPVTYTNNWPAERLVANAPSGAVVVWSVLSFVLLLAGVGLLAWYYAVLKSNEEEHTDLPPRDPLLALSPTPSMKATLKYFWVVIALILVQVGLGAVTAHYGVEGEGFYGIPLADYLPYSVTRTWHTQLAIFWIATAWLATGLFIAPAVSGHEPKFQRAGVNFLFVALLVIVVGSLFGTWYGTRQQMGLTMNFWFGHQGYEYVDLGRFWQLFLLVGLFLWLGLMVRALWPAFKQPGEHKHLLAMFLVASTAIAVFYASGIMWHRQTNLAIAEYWRWWVVHLWVEGFFEVFATVVIAFLFTRMGLLKTTTATAAVLFSSTIFLFGGIIGTFHHLYFTGTPTPVLALGAMFSALEVVPLVLIGFEAYENLTLTRAKPWVTAYKWPIYFFVAVSFWNLVGAGLFGFLINPPIALYYMQGLNTTPVHGHTALFGVYGMLGIGLTLFCLKGLASHKRWKTGILAISFWAINFGLALMVLISVLPVGLMQTWASVEYGFWYARSADFLQTDLMDTLRWLRIVGDTLFAVGIFGLTWFVLGLKTGWSTTDDEEPLFERAKQEPEWVTAT</sequence>
<dbReference type="InterPro" id="IPR036927">
    <property type="entry name" value="Cyt_c_oxase-like_su1_sf"/>
</dbReference>
<keyword evidence="4" id="KW-1185">Reference proteome</keyword>
<accession>A0A5C6EF16</accession>
<feature type="transmembrane region" description="Helical" evidence="1">
    <location>
        <begin position="661"/>
        <end position="680"/>
    </location>
</feature>
<dbReference type="GO" id="GO:0009060">
    <property type="term" value="P:aerobic respiration"/>
    <property type="evidence" value="ECO:0007669"/>
    <property type="project" value="InterPro"/>
</dbReference>
<feature type="transmembrane region" description="Helical" evidence="1">
    <location>
        <begin position="748"/>
        <end position="769"/>
    </location>
</feature>
<dbReference type="SUPFAM" id="SSF81442">
    <property type="entry name" value="Cytochrome c oxidase subunit I-like"/>
    <property type="match status" value="1"/>
</dbReference>
<keyword evidence="1" id="KW-1133">Transmembrane helix</keyword>
<feature type="transmembrane region" description="Helical" evidence="1">
    <location>
        <begin position="444"/>
        <end position="465"/>
    </location>
</feature>
<feature type="transmembrane region" description="Helical" evidence="1">
    <location>
        <begin position="510"/>
        <end position="536"/>
    </location>
</feature>
<dbReference type="Proteomes" id="UP000315471">
    <property type="component" value="Unassembled WGS sequence"/>
</dbReference>
<feature type="domain" description="Nitric oxide reductase subunit B cytochrome c-like" evidence="2">
    <location>
        <begin position="36"/>
        <end position="220"/>
    </location>
</feature>
<dbReference type="InterPro" id="IPR054309">
    <property type="entry name" value="NorB_cytochrome_c-like"/>
</dbReference>
<dbReference type="OrthoDB" id="9767153at2"/>
<keyword evidence="1" id="KW-0812">Transmembrane</keyword>
<dbReference type="InterPro" id="IPR000883">
    <property type="entry name" value="Cyt_C_Oxase_1"/>
</dbReference>
<dbReference type="Pfam" id="PF22085">
    <property type="entry name" value="NorB_cytochrome_c-like"/>
    <property type="match status" value="1"/>
</dbReference>
<organism evidence="3 4">
    <name type="scientific">Novipirellula aureliae</name>
    <dbReference type="NCBI Taxonomy" id="2527966"/>
    <lineage>
        <taxon>Bacteria</taxon>
        <taxon>Pseudomonadati</taxon>
        <taxon>Planctomycetota</taxon>
        <taxon>Planctomycetia</taxon>
        <taxon>Pirellulales</taxon>
        <taxon>Pirellulaceae</taxon>
        <taxon>Novipirellula</taxon>
    </lineage>
</organism>
<gene>
    <name evidence="3" type="primary">norB</name>
    <name evidence="3" type="ORF">Q31b_09850</name>
</gene>
<feature type="transmembrane region" description="Helical" evidence="1">
    <location>
        <begin position="548"/>
        <end position="571"/>
    </location>
</feature>
<feature type="transmembrane region" description="Helical" evidence="1">
    <location>
        <begin position="260"/>
        <end position="283"/>
    </location>
</feature>
<evidence type="ECO:0000313" key="4">
    <source>
        <dbReference type="Proteomes" id="UP000315471"/>
    </source>
</evidence>